<dbReference type="GO" id="GO:0008270">
    <property type="term" value="F:zinc ion binding"/>
    <property type="evidence" value="ECO:0007669"/>
    <property type="project" value="UniProtKB-KW"/>
</dbReference>
<evidence type="ECO:0000259" key="6">
    <source>
        <dbReference type="PROSITE" id="PS50103"/>
    </source>
</evidence>
<dbReference type="Pfam" id="PF00642">
    <property type="entry name" value="zf-CCCH"/>
    <property type="match status" value="1"/>
</dbReference>
<dbReference type="PROSITE" id="PS50103">
    <property type="entry name" value="ZF_C3H1"/>
    <property type="match status" value="1"/>
</dbReference>
<protein>
    <submittedName>
        <fullName evidence="9">C3H1-type domain-containing protein</fullName>
    </submittedName>
</protein>
<dbReference type="Gene3D" id="4.10.1000.10">
    <property type="entry name" value="Zinc finger, CCCH-type"/>
    <property type="match status" value="1"/>
</dbReference>
<organism evidence="9">
    <name type="scientific">Haemonchus placei</name>
    <name type="common">Barber's pole worm</name>
    <dbReference type="NCBI Taxonomy" id="6290"/>
    <lineage>
        <taxon>Eukaryota</taxon>
        <taxon>Metazoa</taxon>
        <taxon>Ecdysozoa</taxon>
        <taxon>Nematoda</taxon>
        <taxon>Chromadorea</taxon>
        <taxon>Rhabditida</taxon>
        <taxon>Rhabditina</taxon>
        <taxon>Rhabditomorpha</taxon>
        <taxon>Strongyloidea</taxon>
        <taxon>Trichostrongylidae</taxon>
        <taxon>Haemonchus</taxon>
    </lineage>
</organism>
<dbReference type="OMA" id="EAKFYTT"/>
<dbReference type="OrthoDB" id="336321at2759"/>
<evidence type="ECO:0000256" key="2">
    <source>
        <dbReference type="ARBA" id="ARBA00022771"/>
    </source>
</evidence>
<dbReference type="WBParaSite" id="HPLM_0000332601-mRNA-1">
    <property type="protein sequence ID" value="HPLM_0000332601-mRNA-1"/>
    <property type="gene ID" value="HPLM_0000332601"/>
</dbReference>
<evidence type="ECO:0000313" key="8">
    <source>
        <dbReference type="Proteomes" id="UP000268014"/>
    </source>
</evidence>
<dbReference type="SUPFAM" id="SSF90229">
    <property type="entry name" value="CCCH zinc finger"/>
    <property type="match status" value="1"/>
</dbReference>
<reference evidence="7 8" key="2">
    <citation type="submission" date="2018-11" db="EMBL/GenBank/DDBJ databases">
        <authorList>
            <consortium name="Pathogen Informatics"/>
        </authorList>
    </citation>
    <scope>NUCLEOTIDE SEQUENCE [LARGE SCALE GENOMIC DNA]</scope>
    <source>
        <strain evidence="7 8">MHpl1</strain>
    </source>
</reference>
<evidence type="ECO:0000313" key="9">
    <source>
        <dbReference type="WBParaSite" id="HPLM_0000332601-mRNA-1"/>
    </source>
</evidence>
<feature type="zinc finger region" description="C3H1-type" evidence="4">
    <location>
        <begin position="126"/>
        <end position="153"/>
    </location>
</feature>
<feature type="region of interest" description="Disordered" evidence="5">
    <location>
        <begin position="1"/>
        <end position="97"/>
    </location>
</feature>
<proteinExistence type="predicted"/>
<dbReference type="SMART" id="SM00356">
    <property type="entry name" value="ZnF_C3H1"/>
    <property type="match status" value="1"/>
</dbReference>
<evidence type="ECO:0000256" key="1">
    <source>
        <dbReference type="ARBA" id="ARBA00022723"/>
    </source>
</evidence>
<sequence length="183" mass="19750">MALNLISSYTSDSDSNDDDNDNSKGEDSTHGSDIEVPQSSDKLIKSCLFGGDEDNGSDDDSEGPSKSDNFKSESSSGAVRRLPSAGSVLKGKHVGSSVFSSERERENLAHVLTLSQHVPLTEKVEKEKKPLCRAFARGQCKRGAKCRYAHPITPVSPQDAVTIDAGPRMYNADDILAKKFKMA</sequence>
<gene>
    <name evidence="7" type="ORF">HPLM_LOCUS3318</name>
</gene>
<dbReference type="InterPro" id="IPR036855">
    <property type="entry name" value="Znf_CCCH_sf"/>
</dbReference>
<feature type="compositionally biased region" description="Acidic residues" evidence="5">
    <location>
        <begin position="51"/>
        <end position="62"/>
    </location>
</feature>
<feature type="domain" description="C3H1-type" evidence="6">
    <location>
        <begin position="126"/>
        <end position="153"/>
    </location>
</feature>
<reference evidence="9" key="1">
    <citation type="submission" date="2017-02" db="UniProtKB">
        <authorList>
            <consortium name="WormBaseParasite"/>
        </authorList>
    </citation>
    <scope>IDENTIFICATION</scope>
</reference>
<keyword evidence="1 4" id="KW-0479">Metal-binding</keyword>
<dbReference type="Proteomes" id="UP000268014">
    <property type="component" value="Unassembled WGS sequence"/>
</dbReference>
<evidence type="ECO:0000313" key="7">
    <source>
        <dbReference type="EMBL" id="VDO20646.1"/>
    </source>
</evidence>
<accession>A0A0N4W137</accession>
<dbReference type="EMBL" id="UZAF01016111">
    <property type="protein sequence ID" value="VDO20646.1"/>
    <property type="molecule type" value="Genomic_DNA"/>
</dbReference>
<keyword evidence="2 4" id="KW-0863">Zinc-finger</keyword>
<evidence type="ECO:0000256" key="5">
    <source>
        <dbReference type="SAM" id="MobiDB-lite"/>
    </source>
</evidence>
<dbReference type="InterPro" id="IPR000571">
    <property type="entry name" value="Znf_CCCH"/>
</dbReference>
<keyword evidence="3 4" id="KW-0862">Zinc</keyword>
<evidence type="ECO:0000256" key="4">
    <source>
        <dbReference type="PROSITE-ProRule" id="PRU00723"/>
    </source>
</evidence>
<keyword evidence="8" id="KW-1185">Reference proteome</keyword>
<evidence type="ECO:0000256" key="3">
    <source>
        <dbReference type="ARBA" id="ARBA00022833"/>
    </source>
</evidence>
<feature type="compositionally biased region" description="Basic and acidic residues" evidence="5">
    <location>
        <begin position="21"/>
        <end position="33"/>
    </location>
</feature>
<name>A0A0N4W137_HAEPC</name>
<dbReference type="AlphaFoldDB" id="A0A0N4W137"/>